<dbReference type="InParanoid" id="A0A397RSX3"/>
<evidence type="ECO:0000313" key="3">
    <source>
        <dbReference type="Proteomes" id="UP000266506"/>
    </source>
</evidence>
<feature type="transmembrane region" description="Helical" evidence="1">
    <location>
        <begin position="5"/>
        <end position="23"/>
    </location>
</feature>
<evidence type="ECO:0000313" key="2">
    <source>
        <dbReference type="EMBL" id="RIA75836.1"/>
    </source>
</evidence>
<proteinExistence type="predicted"/>
<keyword evidence="1" id="KW-0812">Transmembrane</keyword>
<sequence>MKKGIIIIFFTLIGLITFIFIYSNNKLTVFDYYSPYESKAYVNNKDREMSFDIYTKEKDSLLLNKDMNTYTLYLDDLSIVLEDIRISSFDLGDYYLIRVYSLMPGFSDMEYKSEECNLEIKNPKYTVKLKYGKISFLKEDAYPLASISGLYGSYSYMNGILIMSGINIILSNHFSYLGSIRIGNTCFGTLSSAIFDLQMENICDITKIIPSYNPKKVEKDHIIGLESNTLFIPLGYKEITLLRSGYIMLTLDDKTYYIDTFDFMTNAYDFNDYKDMMIKGEVIYAWAYHCWKEI</sequence>
<dbReference type="AlphaFoldDB" id="A0A397RSX3"/>
<keyword evidence="1" id="KW-0472">Membrane</keyword>
<keyword evidence="1" id="KW-1133">Transmembrane helix</keyword>
<evidence type="ECO:0000256" key="1">
    <source>
        <dbReference type="SAM" id="Phobius"/>
    </source>
</evidence>
<name>A0A397RSX3_9MOLU</name>
<keyword evidence="3" id="KW-1185">Reference proteome</keyword>
<dbReference type="EMBL" id="QXEV01000010">
    <property type="protein sequence ID" value="RIA75836.1"/>
    <property type="molecule type" value="Genomic_DNA"/>
</dbReference>
<gene>
    <name evidence="2" type="ORF">EI71_01135</name>
</gene>
<organism evidence="2 3">
    <name type="scientific">Anaeroplasma bactoclasticum</name>
    <dbReference type="NCBI Taxonomy" id="2088"/>
    <lineage>
        <taxon>Bacteria</taxon>
        <taxon>Bacillati</taxon>
        <taxon>Mycoplasmatota</taxon>
        <taxon>Mollicutes</taxon>
        <taxon>Anaeroplasmatales</taxon>
        <taxon>Anaeroplasmataceae</taxon>
        <taxon>Anaeroplasma</taxon>
    </lineage>
</organism>
<dbReference type="Proteomes" id="UP000266506">
    <property type="component" value="Unassembled WGS sequence"/>
</dbReference>
<accession>A0A397RSX3</accession>
<reference evidence="2 3" key="1">
    <citation type="submission" date="2018-08" db="EMBL/GenBank/DDBJ databases">
        <title>Genomic Encyclopedia of Archaeal and Bacterial Type Strains, Phase II (KMG-II): from individual species to whole genera.</title>
        <authorList>
            <person name="Goeker M."/>
        </authorList>
    </citation>
    <scope>NUCLEOTIDE SEQUENCE [LARGE SCALE GENOMIC DNA]</scope>
    <source>
        <strain evidence="2 3">ATCC 27112</strain>
    </source>
</reference>
<comment type="caution">
    <text evidence="2">The sequence shown here is derived from an EMBL/GenBank/DDBJ whole genome shotgun (WGS) entry which is preliminary data.</text>
</comment>
<protein>
    <submittedName>
        <fullName evidence="2">Uncharacterized protein</fullName>
    </submittedName>
</protein>